<reference evidence="4" key="1">
    <citation type="journal article" date="2015" name="Nat. Genet.">
        <title>The genome and transcriptome of the zoonotic hookworm Ancylostoma ceylanicum identify infection-specific gene families.</title>
        <authorList>
            <person name="Schwarz E.M."/>
            <person name="Hu Y."/>
            <person name="Antoshechkin I."/>
            <person name="Miller M.M."/>
            <person name="Sternberg P.W."/>
            <person name="Aroian R.V."/>
        </authorList>
    </citation>
    <scope>NUCLEOTIDE SEQUENCE</scope>
    <source>
        <strain evidence="4">HY135</strain>
    </source>
</reference>
<sequence length="74" mass="8531">MGCHRKWRTHNIKTISRYILLFVGILLCGPLFFNDCYHKSAENEDYSIFDDDIESEHTSDGEERQSGSLFSGSL</sequence>
<dbReference type="EMBL" id="JARK01001577">
    <property type="protein sequence ID" value="EYB88822.1"/>
    <property type="molecule type" value="Genomic_DNA"/>
</dbReference>
<keyword evidence="2" id="KW-1133">Transmembrane helix</keyword>
<feature type="region of interest" description="Disordered" evidence="1">
    <location>
        <begin position="55"/>
        <end position="74"/>
    </location>
</feature>
<dbReference type="Proteomes" id="UP000024635">
    <property type="component" value="Unassembled WGS sequence"/>
</dbReference>
<evidence type="ECO:0000256" key="1">
    <source>
        <dbReference type="SAM" id="MobiDB-lite"/>
    </source>
</evidence>
<feature type="compositionally biased region" description="Basic and acidic residues" evidence="1">
    <location>
        <begin position="55"/>
        <end position="65"/>
    </location>
</feature>
<evidence type="ECO:0000313" key="4">
    <source>
        <dbReference type="Proteomes" id="UP000024635"/>
    </source>
</evidence>
<feature type="transmembrane region" description="Helical" evidence="2">
    <location>
        <begin position="15"/>
        <end position="33"/>
    </location>
</feature>
<keyword evidence="2" id="KW-0472">Membrane</keyword>
<protein>
    <submittedName>
        <fullName evidence="3">Uncharacterized protein</fullName>
    </submittedName>
</protein>
<organism evidence="3 4">
    <name type="scientific">Ancylostoma ceylanicum</name>
    <dbReference type="NCBI Taxonomy" id="53326"/>
    <lineage>
        <taxon>Eukaryota</taxon>
        <taxon>Metazoa</taxon>
        <taxon>Ecdysozoa</taxon>
        <taxon>Nematoda</taxon>
        <taxon>Chromadorea</taxon>
        <taxon>Rhabditida</taxon>
        <taxon>Rhabditina</taxon>
        <taxon>Rhabditomorpha</taxon>
        <taxon>Strongyloidea</taxon>
        <taxon>Ancylostomatidae</taxon>
        <taxon>Ancylostomatinae</taxon>
        <taxon>Ancylostoma</taxon>
    </lineage>
</organism>
<evidence type="ECO:0000313" key="3">
    <source>
        <dbReference type="EMBL" id="EYB88822.1"/>
    </source>
</evidence>
<dbReference type="AlphaFoldDB" id="A0A016SEJ5"/>
<comment type="caution">
    <text evidence="3">The sequence shown here is derived from an EMBL/GenBank/DDBJ whole genome shotgun (WGS) entry which is preliminary data.</text>
</comment>
<gene>
    <name evidence="3" type="primary">Acey_s0241.g3388</name>
    <name evidence="3" type="ORF">Y032_0241g3388</name>
</gene>
<accession>A0A016SEJ5</accession>
<name>A0A016SEJ5_9BILA</name>
<proteinExistence type="predicted"/>
<keyword evidence="4" id="KW-1185">Reference proteome</keyword>
<evidence type="ECO:0000256" key="2">
    <source>
        <dbReference type="SAM" id="Phobius"/>
    </source>
</evidence>
<keyword evidence="2" id="KW-0812">Transmembrane</keyword>